<dbReference type="HOGENOM" id="CLU_022315_0_0_3"/>
<dbReference type="SUPFAM" id="SSF50969">
    <property type="entry name" value="YVTN repeat-like/Quinoprotein amine dehydrogenase"/>
    <property type="match status" value="1"/>
</dbReference>
<proteinExistence type="predicted"/>
<feature type="transmembrane region" description="Helical" evidence="1">
    <location>
        <begin position="57"/>
        <end position="78"/>
    </location>
</feature>
<dbReference type="PROSITE" id="PS00018">
    <property type="entry name" value="EF_HAND_1"/>
    <property type="match status" value="1"/>
</dbReference>
<dbReference type="Proteomes" id="UP000010471">
    <property type="component" value="Chromosome"/>
</dbReference>
<organism evidence="2 3">
    <name type="scientific">Allocoleopsis franciscana PCC 7113</name>
    <dbReference type="NCBI Taxonomy" id="1173027"/>
    <lineage>
        <taxon>Bacteria</taxon>
        <taxon>Bacillati</taxon>
        <taxon>Cyanobacteriota</taxon>
        <taxon>Cyanophyceae</taxon>
        <taxon>Coleofasciculales</taxon>
        <taxon>Coleofasciculaceae</taxon>
        <taxon>Allocoleopsis</taxon>
        <taxon>Allocoleopsis franciscana</taxon>
    </lineage>
</organism>
<gene>
    <name evidence="2" type="ORF">Mic7113_0105</name>
</gene>
<keyword evidence="3" id="KW-1185">Reference proteome</keyword>
<dbReference type="eggNOG" id="COG3391">
    <property type="taxonomic scope" value="Bacteria"/>
</dbReference>
<dbReference type="STRING" id="1173027.Mic7113_0105"/>
<evidence type="ECO:0000256" key="1">
    <source>
        <dbReference type="SAM" id="Phobius"/>
    </source>
</evidence>
<keyword evidence="1" id="KW-0812">Transmembrane</keyword>
<dbReference type="InterPro" id="IPR011042">
    <property type="entry name" value="6-blade_b-propeller_TolB-like"/>
</dbReference>
<dbReference type="PANTHER" id="PTHR24104">
    <property type="entry name" value="E3 UBIQUITIN-PROTEIN LIGASE NHLRC1-RELATED"/>
    <property type="match status" value="1"/>
</dbReference>
<sequence>MINQRFLSLLTQFWQGNRSQIKTPNSVQWLIKKANTLRKNLSQVQVYCYRPRVRLPLYFFAGLLIFTSLACYVTTGAMSETSYKTSWLGNTFGGGDKWVQIQISAMYVTPDGTVYTNSLWDEAGREAGIYKDGDVIGRADALHGWGRVGGIAVAANSKYLFVGMVQGNEGGKLTGVNYPPKGTDWYCVRRYNLQGKPASFSGKFWDGSMLMINTSSQVTGLATADNELYVSDPAGNRILVLDTDTMQERRDWKLKNPRQIAVDSQGNLWIIQAKDGDNPAKIVHYSKTGQPLPSQITGIDEPSAIAVDNQGRLLVADNGPRQQVLIYDITDKPKQVGTFGVEGGIYSGIRGEVGDLKLYGITGVGTDAAGNIYISNDGFNRTGADLRKYDPQGQLQWRLLGLIFLDNADADLDSDGVNVFTKDEHYVMDYSKTNGGEWTYKELTLDRFRYPDDPRLQKTNHTPTSAFIRRIGGKRFLYLTDMYATQLSVYRFDDKIAVPATIFSKIHTEWPTNQPLKQNWLWSDKNGNGAIQANEYENLGPEEPAIWGWEIDSKGDIWQTSESGFIQHYRFQGLDQYGSPRYSKAASERIPMPAPFTTLNRIEYVPEQDVMYLGGYTKERPNADGDWGLVGTEIVRYDNWSKSKTNIRWRIPLPYAPNANPKLNIKSMDVAGDRVFTAATRTAEVYVYDAGNGSLLEKLSPGPEVARESGWVDTPYGLRAFRRENGEYLVFVEEVLKGKVLVYRLPGMKSAHRLNHSPA</sequence>
<dbReference type="RefSeq" id="WP_015180209.1">
    <property type="nucleotide sequence ID" value="NC_019738.1"/>
</dbReference>
<reference evidence="2 3" key="1">
    <citation type="submission" date="2012-06" db="EMBL/GenBank/DDBJ databases">
        <title>Finished chromosome of genome of Microcoleus sp. PCC 7113.</title>
        <authorList>
            <consortium name="US DOE Joint Genome Institute"/>
            <person name="Gugger M."/>
            <person name="Coursin T."/>
            <person name="Rippka R."/>
            <person name="Tandeau De Marsac N."/>
            <person name="Huntemann M."/>
            <person name="Wei C.-L."/>
            <person name="Han J."/>
            <person name="Detter J.C."/>
            <person name="Han C."/>
            <person name="Tapia R."/>
            <person name="Chen A."/>
            <person name="Kyrpides N."/>
            <person name="Mavromatis K."/>
            <person name="Markowitz V."/>
            <person name="Szeto E."/>
            <person name="Ivanova N."/>
            <person name="Pagani I."/>
            <person name="Pati A."/>
            <person name="Goodwin L."/>
            <person name="Nordberg H.P."/>
            <person name="Cantor M.N."/>
            <person name="Hua S.X."/>
            <person name="Woyke T."/>
            <person name="Kerfeld C.A."/>
        </authorList>
    </citation>
    <scope>NUCLEOTIDE SEQUENCE [LARGE SCALE GENOMIC DNA]</scope>
    <source>
        <strain evidence="2 3">PCC 7113</strain>
    </source>
</reference>
<dbReference type="InterPro" id="IPR011044">
    <property type="entry name" value="Quino_amine_DH_bsu"/>
</dbReference>
<evidence type="ECO:0000313" key="2">
    <source>
        <dbReference type="EMBL" id="AFZ16045.1"/>
    </source>
</evidence>
<dbReference type="InterPro" id="IPR050952">
    <property type="entry name" value="TRIM-NHL_E3_ligases"/>
</dbReference>
<evidence type="ECO:0000313" key="3">
    <source>
        <dbReference type="Proteomes" id="UP000010471"/>
    </source>
</evidence>
<dbReference type="PANTHER" id="PTHR24104:SF25">
    <property type="entry name" value="PROTEIN LIN-41"/>
    <property type="match status" value="1"/>
</dbReference>
<name>K9W6Q5_9CYAN</name>
<dbReference type="InterPro" id="IPR018247">
    <property type="entry name" value="EF_Hand_1_Ca_BS"/>
</dbReference>
<accession>K9W6Q5</accession>
<evidence type="ECO:0008006" key="4">
    <source>
        <dbReference type="Google" id="ProtNLM"/>
    </source>
</evidence>
<dbReference type="Gene3D" id="2.120.10.30">
    <property type="entry name" value="TolB, C-terminal domain"/>
    <property type="match status" value="1"/>
</dbReference>
<dbReference type="SUPFAM" id="SSF101898">
    <property type="entry name" value="NHL repeat"/>
    <property type="match status" value="1"/>
</dbReference>
<dbReference type="GO" id="GO:0008270">
    <property type="term" value="F:zinc ion binding"/>
    <property type="evidence" value="ECO:0007669"/>
    <property type="project" value="UniProtKB-KW"/>
</dbReference>
<dbReference type="AlphaFoldDB" id="K9W6Q5"/>
<protein>
    <recommendedName>
        <fullName evidence="4">NHL repeat containing protein</fullName>
    </recommendedName>
</protein>
<dbReference type="KEGG" id="mic:Mic7113_0105"/>
<keyword evidence="1" id="KW-1133">Transmembrane helix</keyword>
<dbReference type="EMBL" id="CP003630">
    <property type="protein sequence ID" value="AFZ16045.1"/>
    <property type="molecule type" value="Genomic_DNA"/>
</dbReference>
<dbReference type="PATRIC" id="fig|1173027.3.peg.110"/>
<keyword evidence="1" id="KW-0472">Membrane</keyword>